<reference evidence="4 5" key="1">
    <citation type="journal article" date="2022" name="bioRxiv">
        <title>Genomics of Preaxostyla Flagellates Illuminates Evolutionary Transitions and the Path Towards Mitochondrial Loss.</title>
        <authorList>
            <person name="Novak L.V.F."/>
            <person name="Treitli S.C."/>
            <person name="Pyrih J."/>
            <person name="Halakuc P."/>
            <person name="Pipaliya S.V."/>
            <person name="Vacek V."/>
            <person name="Brzon O."/>
            <person name="Soukal P."/>
            <person name="Eme L."/>
            <person name="Dacks J.B."/>
            <person name="Karnkowska A."/>
            <person name="Elias M."/>
            <person name="Hampl V."/>
        </authorList>
    </citation>
    <scope>NUCLEOTIDE SEQUENCE [LARGE SCALE GENOMIC DNA]</scope>
    <source>
        <strain evidence="4">NAU3</strain>
        <tissue evidence="4">Gut</tissue>
    </source>
</reference>
<protein>
    <recommendedName>
        <fullName evidence="3">Protein kinase domain-containing protein</fullName>
    </recommendedName>
</protein>
<keyword evidence="2" id="KW-1133">Transmembrane helix</keyword>
<proteinExistence type="predicted"/>
<feature type="compositionally biased region" description="Basic and acidic residues" evidence="1">
    <location>
        <begin position="776"/>
        <end position="793"/>
    </location>
</feature>
<sequence>MSGSTIRDLNLGGSVLCSNSSFSSPLISPTPNKEPSITYPNGSSLSFHEDYGYWVDHTSGNEHTFVTFSHCHFNASQYDEIDRPLMIYNYPGTINILSCWFTDYTSFRSDSREGSGGAVSIQVGLPVCRPVTVRGTNFTNIMTQAFGGGMSLETNNSATVADCIFEECVDSGYGMLRVAGLYAQTCDPSSLLTLTNLVFESCRTTYYAGGMEIATNGSLLLSDCLLDDCSASYLSSTYAGGLVLFLFENTERFVTRLNFTGCQCSSFAGGMYVSTYCDVVLTDLHFLRCTPAKQWVTKARGGLWVSCRNENRTVTVKDCSFVECAASLFGAAMEMLNVGTCVITDCLVKDCSSAGSGAIVLNQTNDQPWSISLTRIAFINNSVGPNGETPESVNSGEDSAGFVDVYLNYVAGHRGPTLSIVDCFSTCGTKRIGMHATANRNTAEEWNTLVVDNAFVNVGPLLTEDVVVSVDRESGRMELEMKVKIPIASQKYEVTIEDEGTKREMKSEIEFVNGKGTLTSPSPTLNLDFSTSYSITSIVGIVPSSSYSSSHSSSCLSNAITFPLEAWAFNLAGTPSFTTPTPPTLVGAKAQLVSTDQPLSIITLMISEEVKGSFEIVVEEEGKDVVIEIEFDESSQMGGSSSFVVVGENRLLTHNTTYTIKSMTPSRGTESPFVWMNATITFHIPESVFDPKKAMSPETKKLLSWLIPLIVSVCVALLVVIVILVVVKRRRLIGKDVESEMEEQEAVEVEKVEEFGVDCSGGVMGSEGMSHSAFDSSEKQGTEKEGGSEKKSGEVGGEYAEVMACSGDFGISGARMDSTLYSMLHKEHREIGKRMIGIQVVNGLKHVVAHRGWSDVLTRLSSHWILVDAEGQVRLKLEMSSNEVEAEAARQDGQKGQGLGMMGENENGNENEKGKGEDWNAQGKRVGDQSLMDGLRWRAPEVVSAEERSGVESVDGHKASVFSLGLVLWEIETGQVPFGELDAVNAQRQSGTGIGPKMDSLRNESFISLIRRCVSVDPKDRPTLSEIGEFLSSHPEDTRVPSGIEMKV</sequence>
<dbReference type="InterPro" id="IPR011009">
    <property type="entry name" value="Kinase-like_dom_sf"/>
</dbReference>
<keyword evidence="5" id="KW-1185">Reference proteome</keyword>
<evidence type="ECO:0000313" key="5">
    <source>
        <dbReference type="Proteomes" id="UP001281761"/>
    </source>
</evidence>
<feature type="region of interest" description="Disordered" evidence="1">
    <location>
        <begin position="885"/>
        <end position="924"/>
    </location>
</feature>
<dbReference type="EMBL" id="JARBJD010000245">
    <property type="protein sequence ID" value="KAK2945866.1"/>
    <property type="molecule type" value="Genomic_DNA"/>
</dbReference>
<comment type="caution">
    <text evidence="4">The sequence shown here is derived from an EMBL/GenBank/DDBJ whole genome shotgun (WGS) entry which is preliminary data.</text>
</comment>
<feature type="domain" description="Protein kinase" evidence="3">
    <location>
        <begin position="632"/>
        <end position="1037"/>
    </location>
</feature>
<dbReference type="InterPro" id="IPR051681">
    <property type="entry name" value="Ser/Thr_Kinases-Pseudokinases"/>
</dbReference>
<feature type="transmembrane region" description="Helical" evidence="2">
    <location>
        <begin position="702"/>
        <end position="727"/>
    </location>
</feature>
<evidence type="ECO:0000259" key="3">
    <source>
        <dbReference type="PROSITE" id="PS50011"/>
    </source>
</evidence>
<dbReference type="PANTHER" id="PTHR44329:SF246">
    <property type="entry name" value="SERINE_THREONINE-PROTEIN KINASE TNNI3K"/>
    <property type="match status" value="1"/>
</dbReference>
<dbReference type="SUPFAM" id="SSF56112">
    <property type="entry name" value="Protein kinase-like (PK-like)"/>
    <property type="match status" value="1"/>
</dbReference>
<dbReference type="InterPro" id="IPR011050">
    <property type="entry name" value="Pectin_lyase_fold/virulence"/>
</dbReference>
<evidence type="ECO:0000313" key="4">
    <source>
        <dbReference type="EMBL" id="KAK2945866.1"/>
    </source>
</evidence>
<evidence type="ECO:0000256" key="2">
    <source>
        <dbReference type="SAM" id="Phobius"/>
    </source>
</evidence>
<accession>A0ABQ9X5E8</accession>
<feature type="region of interest" description="Disordered" evidence="1">
    <location>
        <begin position="769"/>
        <end position="793"/>
    </location>
</feature>
<name>A0ABQ9X5E8_9EUKA</name>
<dbReference type="Pfam" id="PF13229">
    <property type="entry name" value="Beta_helix"/>
    <property type="match status" value="1"/>
</dbReference>
<dbReference type="Gene3D" id="1.10.510.10">
    <property type="entry name" value="Transferase(Phosphotransferase) domain 1"/>
    <property type="match status" value="1"/>
</dbReference>
<dbReference type="SMART" id="SM00220">
    <property type="entry name" value="S_TKc"/>
    <property type="match status" value="1"/>
</dbReference>
<dbReference type="SUPFAM" id="SSF51126">
    <property type="entry name" value="Pectin lyase-like"/>
    <property type="match status" value="1"/>
</dbReference>
<dbReference type="InterPro" id="IPR039448">
    <property type="entry name" value="Beta_helix"/>
</dbReference>
<keyword evidence="2" id="KW-0812">Transmembrane</keyword>
<organism evidence="4 5">
    <name type="scientific">Blattamonas nauphoetae</name>
    <dbReference type="NCBI Taxonomy" id="2049346"/>
    <lineage>
        <taxon>Eukaryota</taxon>
        <taxon>Metamonada</taxon>
        <taxon>Preaxostyla</taxon>
        <taxon>Oxymonadida</taxon>
        <taxon>Blattamonas</taxon>
    </lineage>
</organism>
<keyword evidence="2" id="KW-0472">Membrane</keyword>
<dbReference type="InterPro" id="IPR001245">
    <property type="entry name" value="Ser-Thr/Tyr_kinase_cat_dom"/>
</dbReference>
<dbReference type="Pfam" id="PF07714">
    <property type="entry name" value="PK_Tyr_Ser-Thr"/>
    <property type="match status" value="1"/>
</dbReference>
<dbReference type="PROSITE" id="PS50011">
    <property type="entry name" value="PROTEIN_KINASE_DOM"/>
    <property type="match status" value="1"/>
</dbReference>
<dbReference type="PANTHER" id="PTHR44329">
    <property type="entry name" value="SERINE/THREONINE-PROTEIN KINASE TNNI3K-RELATED"/>
    <property type="match status" value="1"/>
</dbReference>
<dbReference type="Proteomes" id="UP001281761">
    <property type="component" value="Unassembled WGS sequence"/>
</dbReference>
<dbReference type="InterPro" id="IPR000719">
    <property type="entry name" value="Prot_kinase_dom"/>
</dbReference>
<gene>
    <name evidence="4" type="ORF">BLNAU_19234</name>
</gene>
<evidence type="ECO:0000256" key="1">
    <source>
        <dbReference type="SAM" id="MobiDB-lite"/>
    </source>
</evidence>